<dbReference type="EMBL" id="PCUC01000143">
    <property type="protein sequence ID" value="PIQ05496.1"/>
    <property type="molecule type" value="Genomic_DNA"/>
</dbReference>
<accession>A0A2H0FFQ2</accession>
<name>A0A2H0FFQ2_9BACT</name>
<dbReference type="AlphaFoldDB" id="A0A2H0FFQ2"/>
<evidence type="ECO:0000313" key="2">
    <source>
        <dbReference type="Proteomes" id="UP000230778"/>
    </source>
</evidence>
<dbReference type="Proteomes" id="UP000230778">
    <property type="component" value="Unassembled WGS sequence"/>
</dbReference>
<evidence type="ECO:0008006" key="3">
    <source>
        <dbReference type="Google" id="ProtNLM"/>
    </source>
</evidence>
<comment type="caution">
    <text evidence="1">The sequence shown here is derived from an EMBL/GenBank/DDBJ whole genome shotgun (WGS) entry which is preliminary data.</text>
</comment>
<proteinExistence type="predicted"/>
<dbReference type="InterPro" id="IPR024096">
    <property type="entry name" value="NO_sig/Golgi_transp_ligand-bd"/>
</dbReference>
<dbReference type="Gene3D" id="3.30.1380.20">
    <property type="entry name" value="Trafficking protein particle complex subunit 3"/>
    <property type="match status" value="1"/>
</dbReference>
<gene>
    <name evidence="1" type="ORF">COW72_02740</name>
</gene>
<evidence type="ECO:0000313" key="1">
    <source>
        <dbReference type="EMBL" id="PIQ05496.1"/>
    </source>
</evidence>
<organism evidence="1 2">
    <name type="scientific">Candidatus Nealsonbacteria bacterium CG18_big_fil_WC_8_21_14_2_50_37_10</name>
    <dbReference type="NCBI Taxonomy" id="1974717"/>
    <lineage>
        <taxon>Bacteria</taxon>
        <taxon>Candidatus Nealsoniibacteriota</taxon>
    </lineage>
</organism>
<dbReference type="SUPFAM" id="SSF111126">
    <property type="entry name" value="Ligand-binding domain in the NO signalling and Golgi transport"/>
    <property type="match status" value="1"/>
</dbReference>
<protein>
    <recommendedName>
        <fullName evidence="3">4-vinyl reductase 4VR domain-containing protein</fullName>
    </recommendedName>
</protein>
<reference evidence="1 2" key="1">
    <citation type="submission" date="2017-09" db="EMBL/GenBank/DDBJ databases">
        <title>Depth-based differentiation of microbial function through sediment-hosted aquifers and enrichment of novel symbionts in the deep terrestrial subsurface.</title>
        <authorList>
            <person name="Probst A.J."/>
            <person name="Ladd B."/>
            <person name="Jarett J.K."/>
            <person name="Geller-Mcgrath D.E."/>
            <person name="Sieber C.M."/>
            <person name="Emerson J.B."/>
            <person name="Anantharaman K."/>
            <person name="Thomas B.C."/>
            <person name="Malmstrom R."/>
            <person name="Stieglmeier M."/>
            <person name="Klingl A."/>
            <person name="Woyke T."/>
            <person name="Ryan C.M."/>
            <person name="Banfield J.F."/>
        </authorList>
    </citation>
    <scope>NUCLEOTIDE SEQUENCE [LARGE SCALE GENOMIC DNA]</scope>
    <source>
        <strain evidence="1">CG18_big_fil_WC_8_21_14_2_50_37_10</strain>
    </source>
</reference>
<sequence length="213" mass="24665">MINKDYNPPTTSSPTKVGVPELENLMKIKGEVKGVVFQTDADYILKKEGEQGLKKLEKRIKELGYPIDYRKGKALDLHPIGLRVISLLLIKDTFDWSDEEIRNMGYTAPTTSFIVKLLMKFFVSFMKFMSVVPGYWEKHYTAGNLEAINLNDKTKDATLHLKDIKIHPLFCLYLEGYFERMYQFVVGKEGGCRETECMFKGDPYHEYVLKLKK</sequence>